<gene>
    <name evidence="1" type="ORF">L1987_78358</name>
</gene>
<organism evidence="1 2">
    <name type="scientific">Smallanthus sonchifolius</name>
    <dbReference type="NCBI Taxonomy" id="185202"/>
    <lineage>
        <taxon>Eukaryota</taxon>
        <taxon>Viridiplantae</taxon>
        <taxon>Streptophyta</taxon>
        <taxon>Embryophyta</taxon>
        <taxon>Tracheophyta</taxon>
        <taxon>Spermatophyta</taxon>
        <taxon>Magnoliopsida</taxon>
        <taxon>eudicotyledons</taxon>
        <taxon>Gunneridae</taxon>
        <taxon>Pentapetalae</taxon>
        <taxon>asterids</taxon>
        <taxon>campanulids</taxon>
        <taxon>Asterales</taxon>
        <taxon>Asteraceae</taxon>
        <taxon>Asteroideae</taxon>
        <taxon>Heliantheae alliance</taxon>
        <taxon>Millerieae</taxon>
        <taxon>Smallanthus</taxon>
    </lineage>
</organism>
<name>A0ACB8ZBH6_9ASTR</name>
<dbReference type="EMBL" id="CM042043">
    <property type="protein sequence ID" value="KAI3695362.1"/>
    <property type="molecule type" value="Genomic_DNA"/>
</dbReference>
<dbReference type="Proteomes" id="UP001056120">
    <property type="component" value="Linkage Group LG26"/>
</dbReference>
<keyword evidence="2" id="KW-1185">Reference proteome</keyword>
<reference evidence="1 2" key="2">
    <citation type="journal article" date="2022" name="Mol. Ecol. Resour.">
        <title>The genomes of chicory, endive, great burdock and yacon provide insights into Asteraceae paleo-polyploidization history and plant inulin production.</title>
        <authorList>
            <person name="Fan W."/>
            <person name="Wang S."/>
            <person name="Wang H."/>
            <person name="Wang A."/>
            <person name="Jiang F."/>
            <person name="Liu H."/>
            <person name="Zhao H."/>
            <person name="Xu D."/>
            <person name="Zhang Y."/>
        </authorList>
    </citation>
    <scope>NUCLEOTIDE SEQUENCE [LARGE SCALE GENOMIC DNA]</scope>
    <source>
        <strain evidence="2">cv. Yunnan</strain>
        <tissue evidence="1">Leaves</tissue>
    </source>
</reference>
<sequence length="74" mass="8068">MGPKVSNAPGNIQDFWKPTSASNYPASNEANRYSDPSINRQPSNPLSAGLPAYHARELGPWCAVISYEACVRFV</sequence>
<accession>A0ACB8ZBH6</accession>
<evidence type="ECO:0000313" key="1">
    <source>
        <dbReference type="EMBL" id="KAI3695362.1"/>
    </source>
</evidence>
<comment type="caution">
    <text evidence="1">The sequence shown here is derived from an EMBL/GenBank/DDBJ whole genome shotgun (WGS) entry which is preliminary data.</text>
</comment>
<reference evidence="2" key="1">
    <citation type="journal article" date="2022" name="Mol. Ecol. Resour.">
        <title>The genomes of chicory, endive, great burdock and yacon provide insights into Asteraceae palaeo-polyploidization history and plant inulin production.</title>
        <authorList>
            <person name="Fan W."/>
            <person name="Wang S."/>
            <person name="Wang H."/>
            <person name="Wang A."/>
            <person name="Jiang F."/>
            <person name="Liu H."/>
            <person name="Zhao H."/>
            <person name="Xu D."/>
            <person name="Zhang Y."/>
        </authorList>
    </citation>
    <scope>NUCLEOTIDE SEQUENCE [LARGE SCALE GENOMIC DNA]</scope>
    <source>
        <strain evidence="2">cv. Yunnan</strain>
    </source>
</reference>
<protein>
    <submittedName>
        <fullName evidence="1">Uncharacterized protein</fullName>
    </submittedName>
</protein>
<proteinExistence type="predicted"/>
<evidence type="ECO:0000313" key="2">
    <source>
        <dbReference type="Proteomes" id="UP001056120"/>
    </source>
</evidence>